<reference evidence="5" key="1">
    <citation type="submission" date="2017-04" db="EMBL/GenBank/DDBJ databases">
        <title>Plasmodium gonderi genome.</title>
        <authorList>
            <person name="Arisue N."/>
            <person name="Honma H."/>
            <person name="Kawai S."/>
            <person name="Tougan T."/>
            <person name="Tanabe K."/>
            <person name="Horii T."/>
        </authorList>
    </citation>
    <scope>NUCLEOTIDE SEQUENCE [LARGE SCALE GENOMIC DNA]</scope>
    <source>
        <strain evidence="5">ATCC 30045</strain>
    </source>
</reference>
<feature type="compositionally biased region" description="Basic and acidic residues" evidence="1">
    <location>
        <begin position="45"/>
        <end position="54"/>
    </location>
</feature>
<organism evidence="4 5">
    <name type="scientific">Plasmodium gonderi</name>
    <dbReference type="NCBI Taxonomy" id="77519"/>
    <lineage>
        <taxon>Eukaryota</taxon>
        <taxon>Sar</taxon>
        <taxon>Alveolata</taxon>
        <taxon>Apicomplexa</taxon>
        <taxon>Aconoidasida</taxon>
        <taxon>Haemosporida</taxon>
        <taxon>Plasmodiidae</taxon>
        <taxon>Plasmodium</taxon>
        <taxon>Plasmodium (Plasmodium)</taxon>
    </lineage>
</organism>
<accession>A0A1Y1JGG7</accession>
<evidence type="ECO:0008006" key="6">
    <source>
        <dbReference type="Google" id="ProtNLM"/>
    </source>
</evidence>
<feature type="transmembrane region" description="Helical" evidence="2">
    <location>
        <begin position="229"/>
        <end position="251"/>
    </location>
</feature>
<protein>
    <recommendedName>
        <fullName evidence="6">Variable surface protein</fullName>
    </recommendedName>
</protein>
<keyword evidence="5" id="KW-1185">Reference proteome</keyword>
<gene>
    <name evidence="4" type="ORF">PGO_052620</name>
</gene>
<name>A0A1Y1JGG7_PLAGO</name>
<feature type="region of interest" description="Disordered" evidence="1">
    <location>
        <begin position="27"/>
        <end position="92"/>
    </location>
</feature>
<evidence type="ECO:0000256" key="2">
    <source>
        <dbReference type="SAM" id="Phobius"/>
    </source>
</evidence>
<feature type="signal peptide" evidence="3">
    <location>
        <begin position="1"/>
        <end position="24"/>
    </location>
</feature>
<keyword evidence="2" id="KW-0812">Transmembrane</keyword>
<dbReference type="AlphaFoldDB" id="A0A1Y1JGG7"/>
<proteinExistence type="predicted"/>
<dbReference type="EMBL" id="BDQF01000006">
    <property type="protein sequence ID" value="GAW79852.1"/>
    <property type="molecule type" value="Genomic_DNA"/>
</dbReference>
<dbReference type="GeneID" id="39746564"/>
<keyword evidence="2" id="KW-0472">Membrane</keyword>
<dbReference type="OrthoDB" id="392922at2759"/>
<feature type="chain" id="PRO_5012463137" description="Variable surface protein" evidence="3">
    <location>
        <begin position="25"/>
        <end position="323"/>
    </location>
</feature>
<evidence type="ECO:0000313" key="4">
    <source>
        <dbReference type="EMBL" id="GAW79852.1"/>
    </source>
</evidence>
<evidence type="ECO:0000313" key="5">
    <source>
        <dbReference type="Proteomes" id="UP000195521"/>
    </source>
</evidence>
<keyword evidence="2" id="KW-1133">Transmembrane helix</keyword>
<evidence type="ECO:0000256" key="3">
    <source>
        <dbReference type="SAM" id="SignalP"/>
    </source>
</evidence>
<sequence>MFFAKRVFLCFLVFSILVLRNVGSLKSNEHKNLSNPDELNSTGGGKDETNKGEAGKGQNESQTEPVGDVQPIEGVKKGIGKTETQNDVVKETKEEDDEYKYIMEKILGGDKGENLNENHIVSTNLSNKQEQNVDLTANTKKLNDIIQQYYKNVLVPRIQKKREEEEKKKKENEKSPLITRIKKFFKKEDEKIKTPTTIIDYIREKDKKILKLEEKNTSMNSRETIYKRLFWATAYVLFNIALVPLIGYLYVSKTCKDTIMKEYENNKDRRIVPYNYDFGDDRPNINFMGMNFQNCKHYFADNARKSPFLIGMVQGDPYAIIKL</sequence>
<comment type="caution">
    <text evidence="4">The sequence shown here is derived from an EMBL/GenBank/DDBJ whole genome shotgun (WGS) entry which is preliminary data.</text>
</comment>
<evidence type="ECO:0000256" key="1">
    <source>
        <dbReference type="SAM" id="MobiDB-lite"/>
    </source>
</evidence>
<keyword evidence="3" id="KW-0732">Signal</keyword>
<dbReference type="RefSeq" id="XP_028542441.1">
    <property type="nucleotide sequence ID" value="XM_028686640.1"/>
</dbReference>
<dbReference type="Proteomes" id="UP000195521">
    <property type="component" value="Unassembled WGS sequence"/>
</dbReference>